<name>A0ACB8TWJ4_9APHY</name>
<organism evidence="1 2">
    <name type="scientific">Irpex rosettiformis</name>
    <dbReference type="NCBI Taxonomy" id="378272"/>
    <lineage>
        <taxon>Eukaryota</taxon>
        <taxon>Fungi</taxon>
        <taxon>Dikarya</taxon>
        <taxon>Basidiomycota</taxon>
        <taxon>Agaricomycotina</taxon>
        <taxon>Agaricomycetes</taxon>
        <taxon>Polyporales</taxon>
        <taxon>Irpicaceae</taxon>
        <taxon>Irpex</taxon>
    </lineage>
</organism>
<evidence type="ECO:0000313" key="1">
    <source>
        <dbReference type="EMBL" id="KAI0086390.1"/>
    </source>
</evidence>
<keyword evidence="2" id="KW-1185">Reference proteome</keyword>
<evidence type="ECO:0000313" key="2">
    <source>
        <dbReference type="Proteomes" id="UP001055072"/>
    </source>
</evidence>
<reference evidence="1" key="1">
    <citation type="journal article" date="2021" name="Environ. Microbiol.">
        <title>Gene family expansions and transcriptome signatures uncover fungal adaptations to wood decay.</title>
        <authorList>
            <person name="Hage H."/>
            <person name="Miyauchi S."/>
            <person name="Viragh M."/>
            <person name="Drula E."/>
            <person name="Min B."/>
            <person name="Chaduli D."/>
            <person name="Navarro D."/>
            <person name="Favel A."/>
            <person name="Norest M."/>
            <person name="Lesage-Meessen L."/>
            <person name="Balint B."/>
            <person name="Merenyi Z."/>
            <person name="de Eugenio L."/>
            <person name="Morin E."/>
            <person name="Martinez A.T."/>
            <person name="Baldrian P."/>
            <person name="Stursova M."/>
            <person name="Martinez M.J."/>
            <person name="Novotny C."/>
            <person name="Magnuson J.K."/>
            <person name="Spatafora J.W."/>
            <person name="Maurice S."/>
            <person name="Pangilinan J."/>
            <person name="Andreopoulos W."/>
            <person name="LaButti K."/>
            <person name="Hundley H."/>
            <person name="Na H."/>
            <person name="Kuo A."/>
            <person name="Barry K."/>
            <person name="Lipzen A."/>
            <person name="Henrissat B."/>
            <person name="Riley R."/>
            <person name="Ahrendt S."/>
            <person name="Nagy L.G."/>
            <person name="Grigoriev I.V."/>
            <person name="Martin F."/>
            <person name="Rosso M.N."/>
        </authorList>
    </citation>
    <scope>NUCLEOTIDE SEQUENCE</scope>
    <source>
        <strain evidence="1">CBS 384.51</strain>
    </source>
</reference>
<accession>A0ACB8TWJ4</accession>
<proteinExistence type="predicted"/>
<dbReference type="EMBL" id="MU274924">
    <property type="protein sequence ID" value="KAI0086390.1"/>
    <property type="molecule type" value="Genomic_DNA"/>
</dbReference>
<dbReference type="Proteomes" id="UP001055072">
    <property type="component" value="Unassembled WGS sequence"/>
</dbReference>
<protein>
    <submittedName>
        <fullName evidence="1">Cupredoxin</fullName>
    </submittedName>
</protein>
<gene>
    <name evidence="1" type="ORF">BDY19DRAFT_995997</name>
</gene>
<sequence>MRFSTIFAALLVPAAALAANFTVKVGNAGGLTFDPTEVQAQEGDTIQFVFLSKNHTVTQSTFANPCTKSSDTALDSGFQFVAANATTVPQYSFTMTNISSSTPLWFYCRQADHCQKGMVFAVNPTADKTFQAYQAKAMSLGSVNPGNTTTTTTNSSAVVPSGVPVTGSGTASGSGSAASATAAANSAYRVGATSVMMLSSIGLVAGLLL</sequence>
<comment type="caution">
    <text evidence="1">The sequence shown here is derived from an EMBL/GenBank/DDBJ whole genome shotgun (WGS) entry which is preliminary data.</text>
</comment>